<dbReference type="CDD" id="cd00082">
    <property type="entry name" value="HisKA"/>
    <property type="match status" value="1"/>
</dbReference>
<comment type="catalytic activity">
    <reaction evidence="1">
        <text>ATP + protein L-histidine = ADP + protein N-phospho-L-histidine.</text>
        <dbReference type="EC" id="2.7.13.3"/>
    </reaction>
</comment>
<dbReference type="Pfam" id="PF00520">
    <property type="entry name" value="Ion_trans"/>
    <property type="match status" value="1"/>
</dbReference>
<dbReference type="OrthoDB" id="9813903at2"/>
<dbReference type="GO" id="GO:0000155">
    <property type="term" value="F:phosphorelay sensor kinase activity"/>
    <property type="evidence" value="ECO:0007669"/>
    <property type="project" value="InterPro"/>
</dbReference>
<sequence>MKKQLQAIVEARLFQNFIIGVILFSTLILGLETYPDIPENYSFLLQNLEYLILGIFVIEQVLRIGAHGARPWLYFKSPWNGFDFMIVVVCFLPNAQFVAVLRLMRILRILRLLAILHEAELEHHHHQELTQAYQKLEQNHAELNTLNQQLVQLNQDKNEFLGIAAHDLKNPLSAIKGLAEEIEEAYDDMSREEVVEYAGKITEASQKMFGLITNLLDVNAIESGNMQLNLETADILPVVQERAEHYAQRAKAKGIKVQFSADEAHYSTLIDVNSTHQVLDNLVSNAVKYSPHNKQIEVKLCRHQEKVRCEIHDQGPGLSLEDQQKLFGKFSRLSAKPTGGEHSTGLGLFIVKKLVETMHGQVWCESESGKGANFIIEFPKA</sequence>
<keyword evidence="6 14" id="KW-0812">Transmembrane</keyword>
<keyword evidence="10 14" id="KW-1133">Transmembrane helix</keyword>
<dbReference type="PANTHER" id="PTHR42878:SF7">
    <property type="entry name" value="SENSOR HISTIDINE KINASE GLRK"/>
    <property type="match status" value="1"/>
</dbReference>
<dbReference type="InterPro" id="IPR027359">
    <property type="entry name" value="Volt_channel_dom_sf"/>
</dbReference>
<dbReference type="EC" id="2.7.13.3" evidence="3"/>
<organism evidence="16 17">
    <name type="scientific">Candidatus Venteria ishoeyi</name>
    <dbReference type="NCBI Taxonomy" id="1899563"/>
    <lineage>
        <taxon>Bacteria</taxon>
        <taxon>Pseudomonadati</taxon>
        <taxon>Pseudomonadota</taxon>
        <taxon>Gammaproteobacteria</taxon>
        <taxon>Thiotrichales</taxon>
        <taxon>Thiotrichaceae</taxon>
        <taxon>Venteria</taxon>
    </lineage>
</organism>
<evidence type="ECO:0000256" key="13">
    <source>
        <dbReference type="SAM" id="Coils"/>
    </source>
</evidence>
<dbReference type="Proteomes" id="UP000236724">
    <property type="component" value="Unassembled WGS sequence"/>
</dbReference>
<dbReference type="InterPro" id="IPR004358">
    <property type="entry name" value="Sig_transdc_His_kin-like_C"/>
</dbReference>
<proteinExistence type="predicted"/>
<dbReference type="Pfam" id="PF02518">
    <property type="entry name" value="HATPase_c"/>
    <property type="match status" value="1"/>
</dbReference>
<dbReference type="PROSITE" id="PS50109">
    <property type="entry name" value="HIS_KIN"/>
    <property type="match status" value="1"/>
</dbReference>
<feature type="coiled-coil region" evidence="13">
    <location>
        <begin position="126"/>
        <end position="192"/>
    </location>
</feature>
<dbReference type="PANTHER" id="PTHR42878">
    <property type="entry name" value="TWO-COMPONENT HISTIDINE KINASE"/>
    <property type="match status" value="1"/>
</dbReference>
<dbReference type="SMART" id="SM00388">
    <property type="entry name" value="HisKA"/>
    <property type="match status" value="1"/>
</dbReference>
<evidence type="ECO:0000256" key="8">
    <source>
        <dbReference type="ARBA" id="ARBA00022777"/>
    </source>
</evidence>
<dbReference type="InterPro" id="IPR050351">
    <property type="entry name" value="BphY/WalK/GraS-like"/>
</dbReference>
<dbReference type="GO" id="GO:0005886">
    <property type="term" value="C:plasma membrane"/>
    <property type="evidence" value="ECO:0007669"/>
    <property type="project" value="UniProtKB-ARBA"/>
</dbReference>
<feature type="transmembrane region" description="Helical" evidence="14">
    <location>
        <begin position="82"/>
        <end position="101"/>
    </location>
</feature>
<evidence type="ECO:0000256" key="11">
    <source>
        <dbReference type="ARBA" id="ARBA00023012"/>
    </source>
</evidence>
<keyword evidence="13" id="KW-0175">Coiled coil</keyword>
<keyword evidence="4" id="KW-0597">Phosphoprotein</keyword>
<evidence type="ECO:0000256" key="1">
    <source>
        <dbReference type="ARBA" id="ARBA00000085"/>
    </source>
</evidence>
<accession>A0A1H6FF15</accession>
<keyword evidence="9" id="KW-0067">ATP-binding</keyword>
<dbReference type="Gene3D" id="1.10.287.130">
    <property type="match status" value="1"/>
</dbReference>
<name>A0A1H6FF15_9GAMM</name>
<evidence type="ECO:0000256" key="14">
    <source>
        <dbReference type="SAM" id="Phobius"/>
    </source>
</evidence>
<gene>
    <name evidence="16" type="primary">evgS_3</name>
    <name evidence="16" type="ORF">MBHS_04123</name>
</gene>
<dbReference type="GO" id="GO:0005216">
    <property type="term" value="F:monoatomic ion channel activity"/>
    <property type="evidence" value="ECO:0007669"/>
    <property type="project" value="InterPro"/>
</dbReference>
<evidence type="ECO:0000256" key="3">
    <source>
        <dbReference type="ARBA" id="ARBA00012438"/>
    </source>
</evidence>
<dbReference type="SUPFAM" id="SSF81324">
    <property type="entry name" value="Voltage-gated potassium channels"/>
    <property type="match status" value="1"/>
</dbReference>
<evidence type="ECO:0000256" key="12">
    <source>
        <dbReference type="ARBA" id="ARBA00023136"/>
    </source>
</evidence>
<comment type="subcellular location">
    <subcellularLocation>
        <location evidence="2">Membrane</location>
        <topology evidence="2">Multi-pass membrane protein</topology>
    </subcellularLocation>
</comment>
<dbReference type="SMART" id="SM00387">
    <property type="entry name" value="HATPase_c"/>
    <property type="match status" value="1"/>
</dbReference>
<keyword evidence="7" id="KW-0547">Nucleotide-binding</keyword>
<evidence type="ECO:0000256" key="4">
    <source>
        <dbReference type="ARBA" id="ARBA00022553"/>
    </source>
</evidence>
<keyword evidence="11" id="KW-0902">Two-component regulatory system</keyword>
<protein>
    <recommendedName>
        <fullName evidence="3">histidine kinase</fullName>
        <ecNumber evidence="3">2.7.13.3</ecNumber>
    </recommendedName>
</protein>
<dbReference type="Pfam" id="PF00512">
    <property type="entry name" value="HisKA"/>
    <property type="match status" value="1"/>
</dbReference>
<dbReference type="Gene3D" id="3.30.565.10">
    <property type="entry name" value="Histidine kinase-like ATPase, C-terminal domain"/>
    <property type="match status" value="1"/>
</dbReference>
<dbReference type="PRINTS" id="PR00344">
    <property type="entry name" value="BCTRLSENSOR"/>
</dbReference>
<evidence type="ECO:0000256" key="5">
    <source>
        <dbReference type="ARBA" id="ARBA00022679"/>
    </source>
</evidence>
<reference evidence="16 17" key="1">
    <citation type="submission" date="2016-10" db="EMBL/GenBank/DDBJ databases">
        <authorList>
            <person name="de Groot N.N."/>
        </authorList>
    </citation>
    <scope>NUCLEOTIDE SEQUENCE [LARGE SCALE GENOMIC DNA]</scope>
    <source>
        <strain evidence="16">MBHS1</strain>
    </source>
</reference>
<dbReference type="FunFam" id="3.30.565.10:FF:000006">
    <property type="entry name" value="Sensor histidine kinase WalK"/>
    <property type="match status" value="1"/>
</dbReference>
<dbReference type="SUPFAM" id="SSF55874">
    <property type="entry name" value="ATPase domain of HSP90 chaperone/DNA topoisomerase II/histidine kinase"/>
    <property type="match status" value="1"/>
</dbReference>
<evidence type="ECO:0000256" key="10">
    <source>
        <dbReference type="ARBA" id="ARBA00022989"/>
    </source>
</evidence>
<evidence type="ECO:0000313" key="16">
    <source>
        <dbReference type="EMBL" id="SEH08233.1"/>
    </source>
</evidence>
<dbReference type="RefSeq" id="WP_103921798.1">
    <property type="nucleotide sequence ID" value="NZ_FMSV02000546.1"/>
</dbReference>
<evidence type="ECO:0000259" key="15">
    <source>
        <dbReference type="PROSITE" id="PS50109"/>
    </source>
</evidence>
<keyword evidence="8" id="KW-0418">Kinase</keyword>
<feature type="transmembrane region" description="Helical" evidence="14">
    <location>
        <begin position="13"/>
        <end position="31"/>
    </location>
</feature>
<dbReference type="InterPro" id="IPR003594">
    <property type="entry name" value="HATPase_dom"/>
</dbReference>
<feature type="domain" description="Histidine kinase" evidence="15">
    <location>
        <begin position="163"/>
        <end position="381"/>
    </location>
</feature>
<dbReference type="GO" id="GO:0000156">
    <property type="term" value="F:phosphorelay response regulator activity"/>
    <property type="evidence" value="ECO:0007669"/>
    <property type="project" value="TreeGrafter"/>
</dbReference>
<dbReference type="GO" id="GO:0005524">
    <property type="term" value="F:ATP binding"/>
    <property type="evidence" value="ECO:0007669"/>
    <property type="project" value="UniProtKB-KW"/>
</dbReference>
<evidence type="ECO:0000256" key="2">
    <source>
        <dbReference type="ARBA" id="ARBA00004141"/>
    </source>
</evidence>
<keyword evidence="5 16" id="KW-0808">Transferase</keyword>
<dbReference type="GO" id="GO:0007234">
    <property type="term" value="P:osmosensory signaling via phosphorelay pathway"/>
    <property type="evidence" value="ECO:0007669"/>
    <property type="project" value="TreeGrafter"/>
</dbReference>
<evidence type="ECO:0000256" key="6">
    <source>
        <dbReference type="ARBA" id="ARBA00022692"/>
    </source>
</evidence>
<evidence type="ECO:0000313" key="17">
    <source>
        <dbReference type="Proteomes" id="UP000236724"/>
    </source>
</evidence>
<keyword evidence="17" id="KW-1185">Reference proteome</keyword>
<dbReference type="InterPro" id="IPR003661">
    <property type="entry name" value="HisK_dim/P_dom"/>
</dbReference>
<evidence type="ECO:0000256" key="9">
    <source>
        <dbReference type="ARBA" id="ARBA00022840"/>
    </source>
</evidence>
<dbReference type="InterPro" id="IPR005467">
    <property type="entry name" value="His_kinase_dom"/>
</dbReference>
<dbReference type="InterPro" id="IPR036890">
    <property type="entry name" value="HATPase_C_sf"/>
</dbReference>
<evidence type="ECO:0000256" key="7">
    <source>
        <dbReference type="ARBA" id="ARBA00022741"/>
    </source>
</evidence>
<keyword evidence="12 14" id="KW-0472">Membrane</keyword>
<dbReference type="EMBL" id="FMSV02000546">
    <property type="protein sequence ID" value="SEH08233.1"/>
    <property type="molecule type" value="Genomic_DNA"/>
</dbReference>
<dbReference type="Gene3D" id="1.20.120.350">
    <property type="entry name" value="Voltage-gated potassium channels. Chain C"/>
    <property type="match status" value="1"/>
</dbReference>
<dbReference type="InterPro" id="IPR005821">
    <property type="entry name" value="Ion_trans_dom"/>
</dbReference>
<dbReference type="GO" id="GO:0030295">
    <property type="term" value="F:protein kinase activator activity"/>
    <property type="evidence" value="ECO:0007669"/>
    <property type="project" value="TreeGrafter"/>
</dbReference>
<dbReference type="SUPFAM" id="SSF47384">
    <property type="entry name" value="Homodimeric domain of signal transducing histidine kinase"/>
    <property type="match status" value="1"/>
</dbReference>
<dbReference type="InterPro" id="IPR036097">
    <property type="entry name" value="HisK_dim/P_sf"/>
</dbReference>
<dbReference type="AlphaFoldDB" id="A0A1H6FF15"/>